<dbReference type="InterPro" id="IPR010941">
    <property type="entry name" value="PhaC_N"/>
</dbReference>
<dbReference type="SUPFAM" id="SSF53474">
    <property type="entry name" value="alpha/beta-Hydrolases"/>
    <property type="match status" value="1"/>
</dbReference>
<dbReference type="RefSeq" id="WP_043410385.1">
    <property type="nucleotide sequence ID" value="NZ_JPMI01000311.1"/>
</dbReference>
<comment type="caution">
    <text evidence="8">The sequence shown here is derived from an EMBL/GenBank/DDBJ whole genome shotgun (WGS) entry which is preliminary data.</text>
</comment>
<accession>A0A084SHM0</accession>
<dbReference type="InterPro" id="IPR029058">
    <property type="entry name" value="AB_hydrolase_fold"/>
</dbReference>
<dbReference type="AlphaFoldDB" id="A0A084SHM0"/>
<comment type="subcellular location">
    <subcellularLocation>
        <location evidence="1">Cytoplasm</location>
    </subcellularLocation>
</comment>
<evidence type="ECO:0000256" key="4">
    <source>
        <dbReference type="ARBA" id="ARBA00023315"/>
    </source>
</evidence>
<reference evidence="8 9" key="1">
    <citation type="submission" date="2014-07" db="EMBL/GenBank/DDBJ databases">
        <title>Draft Genome Sequence of Gephyronic Acid Producer, Cystobacter violaceus Strain Cb vi76.</title>
        <authorList>
            <person name="Stevens D.C."/>
            <person name="Young J."/>
            <person name="Carmichael R."/>
            <person name="Tan J."/>
            <person name="Taylor R.E."/>
        </authorList>
    </citation>
    <scope>NUCLEOTIDE SEQUENCE [LARGE SCALE GENOMIC DNA]</scope>
    <source>
        <strain evidence="8 9">Cb vi76</strain>
    </source>
</reference>
<dbReference type="GO" id="GO:0016746">
    <property type="term" value="F:acyltransferase activity"/>
    <property type="evidence" value="ECO:0007669"/>
    <property type="project" value="UniProtKB-KW"/>
</dbReference>
<dbReference type="GO" id="GO:0005737">
    <property type="term" value="C:cytoplasm"/>
    <property type="evidence" value="ECO:0007669"/>
    <property type="project" value="UniProtKB-SubCell"/>
</dbReference>
<evidence type="ECO:0000256" key="5">
    <source>
        <dbReference type="SAM" id="MobiDB-lite"/>
    </source>
</evidence>
<dbReference type="EMBL" id="JPMI01000311">
    <property type="protein sequence ID" value="KFA87955.1"/>
    <property type="molecule type" value="Genomic_DNA"/>
</dbReference>
<dbReference type="Proteomes" id="UP000028547">
    <property type="component" value="Unassembled WGS sequence"/>
</dbReference>
<evidence type="ECO:0000313" key="8">
    <source>
        <dbReference type="EMBL" id="KFA87955.1"/>
    </source>
</evidence>
<feature type="domain" description="Poly-beta-hydroxybutyrate polymerase N-terminal" evidence="7">
    <location>
        <begin position="95"/>
        <end position="266"/>
    </location>
</feature>
<feature type="region of interest" description="Disordered" evidence="5">
    <location>
        <begin position="75"/>
        <end position="98"/>
    </location>
</feature>
<dbReference type="NCBIfam" id="TIGR01838">
    <property type="entry name" value="PHA_synth_I"/>
    <property type="match status" value="1"/>
</dbReference>
<keyword evidence="4" id="KW-0012">Acyltransferase</keyword>
<gene>
    <name evidence="8" type="ORF">Q664_44325</name>
</gene>
<proteinExistence type="predicted"/>
<dbReference type="Pfam" id="PF00561">
    <property type="entry name" value="Abhydrolase_1"/>
    <property type="match status" value="1"/>
</dbReference>
<dbReference type="Pfam" id="PF07167">
    <property type="entry name" value="PhaC_N"/>
    <property type="match status" value="1"/>
</dbReference>
<evidence type="ECO:0000256" key="1">
    <source>
        <dbReference type="ARBA" id="ARBA00004496"/>
    </source>
</evidence>
<feature type="domain" description="AB hydrolase-1" evidence="6">
    <location>
        <begin position="268"/>
        <end position="511"/>
    </location>
</feature>
<evidence type="ECO:0000256" key="3">
    <source>
        <dbReference type="ARBA" id="ARBA00022679"/>
    </source>
</evidence>
<sequence>MEPHEELAENLGRAMALGSQALVRWRELSAQAPPDALEGLRGAFDEALRRLATEPERLAAANQELGERLGRLWEDARRRSQEPPGAAPTRPARGDRRYRDAAWDTHPWLDLLRRGHQVGAEWLQQMVEHAPGLEPHTARQARFFARQLSDALSPANSPLLNPEVLRTTLETRGRNLVRGMERLREDVERGQGLLVPRMVPPRAFQLGRDLAATPGEVIYEAPLFQLIQYRPTTTCVYRRPLVIIPPWINKYYVLDLRPENSFIRWAVEHGYTVFLLSWANPDERFADLDLEDYLLQGLVPALDAVERATGERQVLALGYCSGGTLLAAALAWWAARGEERVQCATLLAAQVDFSDPGDLGVFIDPAQLERLEDTMRQRGYLEGSALMNTFNLLRAGDLLWSFAVDGYLLGREPSPLDFLYWNSDPTRLPARAHATYLRELYLRNRLVQPGALSFGGVPLDLRRIQVPLYLLAAREDHIAPARSVYQATRHVSGPVRFVLAGSGHVAGIVHPPATGRYGYRVWERDEPAPSFQAWQEGAREYPGSWWTDWDAWLVPHAGPHTPPRPPGGGELVPLEPAPGRYVRVRAMAE</sequence>
<dbReference type="InterPro" id="IPR000073">
    <property type="entry name" value="AB_hydrolase_1"/>
</dbReference>
<evidence type="ECO:0000259" key="7">
    <source>
        <dbReference type="Pfam" id="PF07167"/>
    </source>
</evidence>
<keyword evidence="3" id="KW-0808">Transferase</keyword>
<dbReference type="PANTHER" id="PTHR36837:SF5">
    <property type="entry name" value="POLY-3-HYDROXYBUTYRATE SYNTHASE"/>
    <property type="match status" value="1"/>
</dbReference>
<evidence type="ECO:0000313" key="9">
    <source>
        <dbReference type="Proteomes" id="UP000028547"/>
    </source>
</evidence>
<evidence type="ECO:0000259" key="6">
    <source>
        <dbReference type="Pfam" id="PF00561"/>
    </source>
</evidence>
<dbReference type="GO" id="GO:0042619">
    <property type="term" value="P:poly-hydroxybutyrate biosynthetic process"/>
    <property type="evidence" value="ECO:0007669"/>
    <property type="project" value="InterPro"/>
</dbReference>
<dbReference type="InterPro" id="IPR010963">
    <property type="entry name" value="PHA_synth_I"/>
</dbReference>
<keyword evidence="2" id="KW-0963">Cytoplasm</keyword>
<organism evidence="8 9">
    <name type="scientific">Archangium violaceum Cb vi76</name>
    <dbReference type="NCBI Taxonomy" id="1406225"/>
    <lineage>
        <taxon>Bacteria</taxon>
        <taxon>Pseudomonadati</taxon>
        <taxon>Myxococcota</taxon>
        <taxon>Myxococcia</taxon>
        <taxon>Myxococcales</taxon>
        <taxon>Cystobacterineae</taxon>
        <taxon>Archangiaceae</taxon>
        <taxon>Archangium</taxon>
    </lineage>
</organism>
<name>A0A084SHM0_9BACT</name>
<evidence type="ECO:0000256" key="2">
    <source>
        <dbReference type="ARBA" id="ARBA00022490"/>
    </source>
</evidence>
<dbReference type="PANTHER" id="PTHR36837">
    <property type="entry name" value="POLY(3-HYDROXYALKANOATE) POLYMERASE SUBUNIT PHAC"/>
    <property type="match status" value="1"/>
</dbReference>
<dbReference type="InterPro" id="IPR051321">
    <property type="entry name" value="PHA/PHB_synthase"/>
</dbReference>
<dbReference type="Gene3D" id="3.40.50.1820">
    <property type="entry name" value="alpha/beta hydrolase"/>
    <property type="match status" value="1"/>
</dbReference>
<protein>
    <submittedName>
        <fullName evidence="8">Uncharacterized protein</fullName>
    </submittedName>
</protein>